<feature type="compositionally biased region" description="Acidic residues" evidence="1">
    <location>
        <begin position="40"/>
        <end position="54"/>
    </location>
</feature>
<name>A0A1Q9CSE9_SYMMI</name>
<dbReference type="AlphaFoldDB" id="A0A1Q9CSE9"/>
<feature type="region of interest" description="Disordered" evidence="1">
    <location>
        <begin position="26"/>
        <end position="56"/>
    </location>
</feature>
<accession>A0A1Q9CSE9</accession>
<organism evidence="2 3">
    <name type="scientific">Symbiodinium microadriaticum</name>
    <name type="common">Dinoflagellate</name>
    <name type="synonym">Zooxanthella microadriatica</name>
    <dbReference type="NCBI Taxonomy" id="2951"/>
    <lineage>
        <taxon>Eukaryota</taxon>
        <taxon>Sar</taxon>
        <taxon>Alveolata</taxon>
        <taxon>Dinophyceae</taxon>
        <taxon>Suessiales</taxon>
        <taxon>Symbiodiniaceae</taxon>
        <taxon>Symbiodinium</taxon>
    </lineage>
</organism>
<keyword evidence="3" id="KW-1185">Reference proteome</keyword>
<protein>
    <submittedName>
        <fullName evidence="2">Uncharacterized protein</fullName>
    </submittedName>
</protein>
<evidence type="ECO:0000313" key="3">
    <source>
        <dbReference type="Proteomes" id="UP000186817"/>
    </source>
</evidence>
<dbReference type="EMBL" id="LSRX01000951">
    <property type="protein sequence ID" value="OLP85849.1"/>
    <property type="molecule type" value="Genomic_DNA"/>
</dbReference>
<feature type="compositionally biased region" description="Acidic residues" evidence="1">
    <location>
        <begin position="175"/>
        <end position="190"/>
    </location>
</feature>
<evidence type="ECO:0000256" key="1">
    <source>
        <dbReference type="SAM" id="MobiDB-lite"/>
    </source>
</evidence>
<feature type="compositionally biased region" description="Gly residues" evidence="1">
    <location>
        <begin position="26"/>
        <end position="37"/>
    </location>
</feature>
<gene>
    <name evidence="2" type="ORF">AK812_SmicGene33096</name>
</gene>
<evidence type="ECO:0000313" key="2">
    <source>
        <dbReference type="EMBL" id="OLP85849.1"/>
    </source>
</evidence>
<reference evidence="2 3" key="1">
    <citation type="submission" date="2016-02" db="EMBL/GenBank/DDBJ databases">
        <title>Genome analysis of coral dinoflagellate symbionts highlights evolutionary adaptations to a symbiotic lifestyle.</title>
        <authorList>
            <person name="Aranda M."/>
            <person name="Li Y."/>
            <person name="Liew Y.J."/>
            <person name="Baumgarten S."/>
            <person name="Simakov O."/>
            <person name="Wilson M."/>
            <person name="Piel J."/>
            <person name="Ashoor H."/>
            <person name="Bougouffa S."/>
            <person name="Bajic V.B."/>
            <person name="Ryu T."/>
            <person name="Ravasi T."/>
            <person name="Bayer T."/>
            <person name="Micklem G."/>
            <person name="Kim H."/>
            <person name="Bhak J."/>
            <person name="Lajeunesse T.C."/>
            <person name="Voolstra C.R."/>
        </authorList>
    </citation>
    <scope>NUCLEOTIDE SEQUENCE [LARGE SCALE GENOMIC DNA]</scope>
    <source>
        <strain evidence="2 3">CCMP2467</strain>
    </source>
</reference>
<proteinExistence type="predicted"/>
<dbReference type="Proteomes" id="UP000186817">
    <property type="component" value="Unassembled WGS sequence"/>
</dbReference>
<feature type="region of interest" description="Disordered" evidence="1">
    <location>
        <begin position="165"/>
        <end position="197"/>
    </location>
</feature>
<comment type="caution">
    <text evidence="2">The sequence shown here is derived from an EMBL/GenBank/DDBJ whole genome shotgun (WGS) entry which is preliminary data.</text>
</comment>
<sequence length="288" mass="31382">MTTDITPMPMITTEIAVEMMTMCAGSGAGADDGSGGAGKDDEDEDDEDNNDCDDDAHADVDAAYAAVSCNEAAKLRFRSIYNPGLVWEACVDPRYPCRQSDSLIRVSTLARRGPHKAAVSVAATRSADFGNAAARPGLWTRSAQRCETLRQVGGRRRAVGPWANTIAITGTTSDRDDDDDNDQDDDEDAQEEGRPVMDANTFKETRLGEQVWEEALQGLCHRTRQEFLRLGLDQQRTFTCGGAAIGLQVVSRLEQSFSDGGPALGQNGKVYACFRRQWQRVWAPQGSH</sequence>